<dbReference type="PROSITE" id="PS00571">
    <property type="entry name" value="AMIDASES"/>
    <property type="match status" value="1"/>
</dbReference>
<dbReference type="InterPro" id="IPR000120">
    <property type="entry name" value="Amidase"/>
</dbReference>
<dbReference type="EMBL" id="LKCW01000019">
    <property type="protein sequence ID" value="KPM44416.1"/>
    <property type="molecule type" value="Genomic_DNA"/>
</dbReference>
<name>A0A0P7B412_9HYPO</name>
<reference evidence="3 4" key="1">
    <citation type="submission" date="2015-09" db="EMBL/GenBank/DDBJ databases">
        <title>Draft genome of a European isolate of the apple canker pathogen Neonectria ditissima.</title>
        <authorList>
            <person name="Gomez-Cortecero A."/>
            <person name="Harrison R.J."/>
            <person name="Armitage A.D."/>
        </authorList>
    </citation>
    <scope>NUCLEOTIDE SEQUENCE [LARGE SCALE GENOMIC DNA]</scope>
    <source>
        <strain evidence="3 4">R09/05</strain>
    </source>
</reference>
<dbReference type="Pfam" id="PF01425">
    <property type="entry name" value="Amidase"/>
    <property type="match status" value="1"/>
</dbReference>
<keyword evidence="4" id="KW-1185">Reference proteome</keyword>
<dbReference type="Proteomes" id="UP000050424">
    <property type="component" value="Unassembled WGS sequence"/>
</dbReference>
<dbReference type="SUPFAM" id="SSF75304">
    <property type="entry name" value="Amidase signature (AS) enzymes"/>
    <property type="match status" value="1"/>
</dbReference>
<dbReference type="Gene3D" id="3.90.1300.10">
    <property type="entry name" value="Amidase signature (AS) domain"/>
    <property type="match status" value="1"/>
</dbReference>
<proteinExistence type="inferred from homology"/>
<dbReference type="PANTHER" id="PTHR11895">
    <property type="entry name" value="TRANSAMIDASE"/>
    <property type="match status" value="1"/>
</dbReference>
<sequence>MLSANQEYSSISDLRNALANNETTVTEVTQRYLDAIEELNTDINCYVTVNENALEQAETLDALPLSERGPLFGVVIAVKDQIETAGIRTTFGSSACATYVPATDATVVRKLRDAGAVILGKTTMPDWATSWFSTSSMSGTTQNSHDLARDAGGSSSGSAAAVAAGLAVAAIGGDTGGSIRLPSSFCGLVGVRVTPGRISRAGMSGLVAPQDTPGPMTRTVDDAARILNVVVGFDEQDPETSLNVFTPLAASRTPFQDAIKSPTLTGKRLGVLTEVFGKHAGLNTALVSALQNFEQAGAELVNVSIPELDRFRGSTSMYVPRAKSDISGFLASRPSLAHLNLETLHAQGSCDEHLDLIDAIVQGPEEPSSDPGLGKCFMQQAEFRRVVATLFAKHDLDAIVYPTSQLPAPKTRDVLERRWTCLDYPTNTVIASQLLFPAISVPIGFVVDSEDEDGPRLPVGLELLGLPYGEEKLMAVAAGVEAVQRNNSGW</sequence>
<dbReference type="GO" id="GO:0003824">
    <property type="term" value="F:catalytic activity"/>
    <property type="evidence" value="ECO:0007669"/>
    <property type="project" value="InterPro"/>
</dbReference>
<dbReference type="InterPro" id="IPR020556">
    <property type="entry name" value="Amidase_CS"/>
</dbReference>
<dbReference type="InterPro" id="IPR036928">
    <property type="entry name" value="AS_sf"/>
</dbReference>
<accession>A0A0P7B412</accession>
<dbReference type="STRING" id="78410.A0A0P7B412"/>
<evidence type="ECO:0000259" key="2">
    <source>
        <dbReference type="Pfam" id="PF01425"/>
    </source>
</evidence>
<comment type="caution">
    <text evidence="3">The sequence shown here is derived from an EMBL/GenBank/DDBJ whole genome shotgun (WGS) entry which is preliminary data.</text>
</comment>
<dbReference type="InterPro" id="IPR023631">
    <property type="entry name" value="Amidase_dom"/>
</dbReference>
<protein>
    <recommendedName>
        <fullName evidence="2">Amidase domain-containing protein</fullName>
    </recommendedName>
</protein>
<feature type="domain" description="Amidase" evidence="2">
    <location>
        <begin position="27"/>
        <end position="473"/>
    </location>
</feature>
<dbReference type="AlphaFoldDB" id="A0A0P7B412"/>
<evidence type="ECO:0000256" key="1">
    <source>
        <dbReference type="ARBA" id="ARBA00009199"/>
    </source>
</evidence>
<evidence type="ECO:0000313" key="4">
    <source>
        <dbReference type="Proteomes" id="UP000050424"/>
    </source>
</evidence>
<dbReference type="PANTHER" id="PTHR11895:SF7">
    <property type="entry name" value="GLUTAMYL-TRNA(GLN) AMIDOTRANSFERASE SUBUNIT A, MITOCHONDRIAL"/>
    <property type="match status" value="1"/>
</dbReference>
<evidence type="ECO:0000313" key="3">
    <source>
        <dbReference type="EMBL" id="KPM44416.1"/>
    </source>
</evidence>
<comment type="similarity">
    <text evidence="1">Belongs to the amidase family.</text>
</comment>
<gene>
    <name evidence="3" type="ORF">AK830_g2106</name>
</gene>
<organism evidence="3 4">
    <name type="scientific">Neonectria ditissima</name>
    <dbReference type="NCBI Taxonomy" id="78410"/>
    <lineage>
        <taxon>Eukaryota</taxon>
        <taxon>Fungi</taxon>
        <taxon>Dikarya</taxon>
        <taxon>Ascomycota</taxon>
        <taxon>Pezizomycotina</taxon>
        <taxon>Sordariomycetes</taxon>
        <taxon>Hypocreomycetidae</taxon>
        <taxon>Hypocreales</taxon>
        <taxon>Nectriaceae</taxon>
        <taxon>Neonectria</taxon>
    </lineage>
</organism>
<dbReference type="OrthoDB" id="566138at2759"/>